<keyword evidence="2" id="KW-1185">Reference proteome</keyword>
<dbReference type="RefSeq" id="WP_349144315.1">
    <property type="nucleotide sequence ID" value="NZ_JBBMFC010000011.1"/>
</dbReference>
<protein>
    <submittedName>
        <fullName evidence="1">Rpn family recombination-promoting nuclease/putative transposase</fullName>
    </submittedName>
</protein>
<gene>
    <name evidence="1" type="ORF">WMO62_07780</name>
</gene>
<dbReference type="InterPro" id="IPR010106">
    <property type="entry name" value="RpnA"/>
</dbReference>
<dbReference type="Pfam" id="PF12784">
    <property type="entry name" value="PDDEXK_2"/>
    <property type="match status" value="1"/>
</dbReference>
<name>A0ABV1I0P5_9FIRM</name>
<dbReference type="NCBIfam" id="TIGR01784">
    <property type="entry name" value="T_den_put_tspse"/>
    <property type="match status" value="1"/>
</dbReference>
<organism evidence="1 2">
    <name type="scientific">Hominiventricola aquisgranensis</name>
    <dbReference type="NCBI Taxonomy" id="3133164"/>
    <lineage>
        <taxon>Bacteria</taxon>
        <taxon>Bacillati</taxon>
        <taxon>Bacillota</taxon>
        <taxon>Clostridia</taxon>
        <taxon>Lachnospirales</taxon>
        <taxon>Lachnospiraceae</taxon>
        <taxon>Hominiventricola</taxon>
    </lineage>
</organism>
<comment type="caution">
    <text evidence="1">The sequence shown here is derived from an EMBL/GenBank/DDBJ whole genome shotgun (WGS) entry which is preliminary data.</text>
</comment>
<dbReference type="PANTHER" id="PTHR41317">
    <property type="entry name" value="PD-(D_E)XK NUCLEASE FAMILY TRANSPOSASE"/>
    <property type="match status" value="1"/>
</dbReference>
<reference evidence="1 2" key="1">
    <citation type="submission" date="2024-03" db="EMBL/GenBank/DDBJ databases">
        <title>Human intestinal bacterial collection.</title>
        <authorList>
            <person name="Pauvert C."/>
            <person name="Hitch T.C.A."/>
            <person name="Clavel T."/>
        </authorList>
    </citation>
    <scope>NUCLEOTIDE SEQUENCE [LARGE SCALE GENOMIC DNA]</scope>
    <source>
        <strain evidence="1 2">CLA-AA-H78B</strain>
    </source>
</reference>
<dbReference type="PANTHER" id="PTHR41317:SF1">
    <property type="entry name" value="PD-(D_E)XK NUCLEASE FAMILY TRANSPOSASE"/>
    <property type="match status" value="1"/>
</dbReference>
<evidence type="ECO:0000313" key="2">
    <source>
        <dbReference type="Proteomes" id="UP001470288"/>
    </source>
</evidence>
<dbReference type="Proteomes" id="UP001470288">
    <property type="component" value="Unassembled WGS sequence"/>
</dbReference>
<dbReference type="EMBL" id="JBBMFC010000011">
    <property type="protein sequence ID" value="MEQ2578739.1"/>
    <property type="molecule type" value="Genomic_DNA"/>
</dbReference>
<sequence length="285" mass="33661">MKKNANFLMSPTVDYCFKELLAYPEIRKGFVAAVLNKAPEEIKETILMPTILSKDSEDGKYGILDVRVKLWNGSQMDLEMQVAPFAFWDKRIIFYLSKMYTEQIKEGESYENLKQCAHVSILNFNLFPKDQECFREIAFCDLKTKQKYTDLLDIYVLELKKLPPEKKDEPLIIKWMRFLSAEKKEDFEKMAGEDTYINEAYEVLQKLSADERKKLEYEARQKAIRDYNSQMSSSFKNGEARGEKRGEKRVNSLYEKLMNTGRMEELKKAISDDSYREKLYEEYDL</sequence>
<accession>A0ABV1I0P5</accession>
<proteinExistence type="predicted"/>
<evidence type="ECO:0000313" key="1">
    <source>
        <dbReference type="EMBL" id="MEQ2578739.1"/>
    </source>
</evidence>